<feature type="domain" description="Zn(2)-C6 fungal-type" evidence="7">
    <location>
        <begin position="42"/>
        <end position="73"/>
    </location>
</feature>
<keyword evidence="3" id="KW-0804">Transcription</keyword>
<evidence type="ECO:0000256" key="6">
    <source>
        <dbReference type="SAM" id="MobiDB-lite"/>
    </source>
</evidence>
<dbReference type="GO" id="GO:0005634">
    <property type="term" value="C:nucleus"/>
    <property type="evidence" value="ECO:0007669"/>
    <property type="project" value="TreeGrafter"/>
</dbReference>
<feature type="coiled-coil region" evidence="5">
    <location>
        <begin position="83"/>
        <end position="117"/>
    </location>
</feature>
<comment type="caution">
    <text evidence="8">The sequence shown here is derived from an EMBL/GenBank/DDBJ whole genome shotgun (WGS) entry which is preliminary data.</text>
</comment>
<feature type="region of interest" description="Disordered" evidence="6">
    <location>
        <begin position="171"/>
        <end position="194"/>
    </location>
</feature>
<dbReference type="SMART" id="SM00066">
    <property type="entry name" value="GAL4"/>
    <property type="match status" value="1"/>
</dbReference>
<dbReference type="SUPFAM" id="SSF57701">
    <property type="entry name" value="Zn2/Cys6 DNA-binding domain"/>
    <property type="match status" value="1"/>
</dbReference>
<dbReference type="Proteomes" id="UP000078397">
    <property type="component" value="Unassembled WGS sequence"/>
</dbReference>
<proteinExistence type="predicted"/>
<dbReference type="SMART" id="SM00906">
    <property type="entry name" value="Fungal_trans"/>
    <property type="match status" value="1"/>
</dbReference>
<dbReference type="GO" id="GO:0006351">
    <property type="term" value="P:DNA-templated transcription"/>
    <property type="evidence" value="ECO:0007669"/>
    <property type="project" value="InterPro"/>
</dbReference>
<protein>
    <submittedName>
        <fullName evidence="8">Fungal specific transcription factor domain-containing protein</fullName>
    </submittedName>
</protein>
<name>A0A179FDM3_METCM</name>
<feature type="region of interest" description="Disordered" evidence="6">
    <location>
        <begin position="620"/>
        <end position="645"/>
    </location>
</feature>
<evidence type="ECO:0000256" key="3">
    <source>
        <dbReference type="ARBA" id="ARBA00023163"/>
    </source>
</evidence>
<sequence length="734" mass="80817">MDEDSSPVCSPTLDADPPKRPAPSSGSEAAPRPKRGKYTSVACNECKKKKLKCIPVDASNCERCIASGVECVFAAAPQQSNKKKDESHQIQALGDELAKLRQQVNDLSSIVDELKHQSSGARITTTSQLDALLAQSPSNTSKDNVPKHPQFVGPTRPSYGLVIAERSLTRMGIPASPSPSPSGAPSPIEPEQAETTDLEFWAQCSPDEMARLLAVFEEEVESVYPFIDILELASKSEQLLGVIRDPASLDDIPKNALEPPLTATDVELAKLAVATGIAIEAHGKNDLCTAISGSVEARAARISRSEVDLKGIQLLMMLSIYYFHCDDELLAWRTIGIAAREALEMGLHRRKSLVDNFPDAKSRHEALRVFWCCYVLDRRWSFGTSLSFALADRDIDPALLEPDIDSSYLKCMVGYARLCSKLWDAIPPFGASCQSIPSDVVNDLDSSTQTWLESIPPHLQMRHPRAFYSTRSQPRVLHRLRALLYLRGNLTRISIYQHHLMSAATIRADLPRAKIAVDLAQDTVQVLVHLNATSDIYSRQQNAFNYFLLSAFAVISLAICHAPNLFAAGCTQSFIDAIGLVRGFSRHSIASRRLWKSIRGLLPRLKSLGVQDCDAQPRDMALTSQRRSPSSPFEPTNLSGHGQPYSRIGQTVRYQDNWAINRQELSGQVENQGFGSELPGVTELSNDIMNLFDTLGQGNQFQDEIDPGIYNALDVDFGSQDGLGISRRFLQGLM</sequence>
<feature type="compositionally biased region" description="Polar residues" evidence="6">
    <location>
        <begin position="622"/>
        <end position="640"/>
    </location>
</feature>
<keyword evidence="9" id="KW-1185">Reference proteome</keyword>
<dbReference type="KEGG" id="pchm:VFPPC_09675"/>
<keyword evidence="4" id="KW-0539">Nucleus</keyword>
<feature type="compositionally biased region" description="Pro residues" evidence="6">
    <location>
        <begin position="176"/>
        <end position="188"/>
    </location>
</feature>
<dbReference type="InterPro" id="IPR001138">
    <property type="entry name" value="Zn2Cys6_DnaBD"/>
</dbReference>
<evidence type="ECO:0000313" key="9">
    <source>
        <dbReference type="Proteomes" id="UP000078397"/>
    </source>
</evidence>
<dbReference type="Gene3D" id="4.10.240.10">
    <property type="entry name" value="Zn(2)-C6 fungal-type DNA-binding domain"/>
    <property type="match status" value="1"/>
</dbReference>
<evidence type="ECO:0000259" key="7">
    <source>
        <dbReference type="PROSITE" id="PS50048"/>
    </source>
</evidence>
<dbReference type="PROSITE" id="PS50048">
    <property type="entry name" value="ZN2_CY6_FUNGAL_2"/>
    <property type="match status" value="1"/>
</dbReference>
<organism evidence="8 9">
    <name type="scientific">Pochonia chlamydosporia 170</name>
    <dbReference type="NCBI Taxonomy" id="1380566"/>
    <lineage>
        <taxon>Eukaryota</taxon>
        <taxon>Fungi</taxon>
        <taxon>Dikarya</taxon>
        <taxon>Ascomycota</taxon>
        <taxon>Pezizomycotina</taxon>
        <taxon>Sordariomycetes</taxon>
        <taxon>Hypocreomycetidae</taxon>
        <taxon>Hypocreales</taxon>
        <taxon>Clavicipitaceae</taxon>
        <taxon>Pochonia</taxon>
    </lineage>
</organism>
<dbReference type="OrthoDB" id="39175at2759"/>
<dbReference type="GO" id="GO:0000978">
    <property type="term" value="F:RNA polymerase II cis-regulatory region sequence-specific DNA binding"/>
    <property type="evidence" value="ECO:0007669"/>
    <property type="project" value="TreeGrafter"/>
</dbReference>
<dbReference type="AlphaFoldDB" id="A0A179FDM3"/>
<dbReference type="GO" id="GO:0000981">
    <property type="term" value="F:DNA-binding transcription factor activity, RNA polymerase II-specific"/>
    <property type="evidence" value="ECO:0007669"/>
    <property type="project" value="InterPro"/>
</dbReference>
<reference evidence="8 9" key="1">
    <citation type="journal article" date="2016" name="PLoS Pathog.">
        <title>Biosynthesis of antibiotic leucinostatins in bio-control fungus Purpureocillium lilacinum and their inhibition on phytophthora revealed by genome mining.</title>
        <authorList>
            <person name="Wang G."/>
            <person name="Liu Z."/>
            <person name="Lin R."/>
            <person name="Li E."/>
            <person name="Mao Z."/>
            <person name="Ling J."/>
            <person name="Yang Y."/>
            <person name="Yin W.B."/>
            <person name="Xie B."/>
        </authorList>
    </citation>
    <scope>NUCLEOTIDE SEQUENCE [LARGE SCALE GENOMIC DNA]</scope>
    <source>
        <strain evidence="8">170</strain>
    </source>
</reference>
<evidence type="ECO:0000256" key="1">
    <source>
        <dbReference type="ARBA" id="ARBA00022723"/>
    </source>
</evidence>
<accession>A0A179FDM3</accession>
<keyword evidence="5" id="KW-0175">Coiled coil</keyword>
<evidence type="ECO:0000313" key="8">
    <source>
        <dbReference type="EMBL" id="OAQ63675.1"/>
    </source>
</evidence>
<dbReference type="GeneID" id="28852165"/>
<keyword evidence="2" id="KW-0805">Transcription regulation</keyword>
<dbReference type="GO" id="GO:0000435">
    <property type="term" value="P:positive regulation of transcription from RNA polymerase II promoter by galactose"/>
    <property type="evidence" value="ECO:0007669"/>
    <property type="project" value="TreeGrafter"/>
</dbReference>
<dbReference type="InterPro" id="IPR007219">
    <property type="entry name" value="XnlR_reg_dom"/>
</dbReference>
<dbReference type="Pfam" id="PF04082">
    <property type="entry name" value="Fungal_trans"/>
    <property type="match status" value="1"/>
</dbReference>
<dbReference type="Pfam" id="PF00172">
    <property type="entry name" value="Zn_clus"/>
    <property type="match status" value="1"/>
</dbReference>
<dbReference type="InterPro" id="IPR051127">
    <property type="entry name" value="Fungal_SecMet_Regulators"/>
</dbReference>
<dbReference type="STRING" id="1380566.A0A179FDM3"/>
<dbReference type="RefSeq" id="XP_018141255.1">
    <property type="nucleotide sequence ID" value="XM_018288171.1"/>
</dbReference>
<dbReference type="EMBL" id="LSBJ02000006">
    <property type="protein sequence ID" value="OAQ63675.1"/>
    <property type="molecule type" value="Genomic_DNA"/>
</dbReference>
<dbReference type="GO" id="GO:0008270">
    <property type="term" value="F:zinc ion binding"/>
    <property type="evidence" value="ECO:0007669"/>
    <property type="project" value="InterPro"/>
</dbReference>
<feature type="region of interest" description="Disordered" evidence="6">
    <location>
        <begin position="1"/>
        <end position="38"/>
    </location>
</feature>
<dbReference type="PROSITE" id="PS00463">
    <property type="entry name" value="ZN2_CY6_FUNGAL_1"/>
    <property type="match status" value="1"/>
</dbReference>
<evidence type="ECO:0000256" key="4">
    <source>
        <dbReference type="ARBA" id="ARBA00023242"/>
    </source>
</evidence>
<evidence type="ECO:0000256" key="2">
    <source>
        <dbReference type="ARBA" id="ARBA00023015"/>
    </source>
</evidence>
<evidence type="ECO:0000256" key="5">
    <source>
        <dbReference type="SAM" id="Coils"/>
    </source>
</evidence>
<dbReference type="PANTHER" id="PTHR47424">
    <property type="entry name" value="REGULATORY PROTEIN GAL4"/>
    <property type="match status" value="1"/>
</dbReference>
<gene>
    <name evidence="8" type="ORF">VFPPC_09675</name>
</gene>
<dbReference type="CDD" id="cd00067">
    <property type="entry name" value="GAL4"/>
    <property type="match status" value="1"/>
</dbReference>
<dbReference type="PANTHER" id="PTHR47424:SF5">
    <property type="entry name" value="ZN(II)2CYS6 TRANSCRIPTION FACTOR (EUROFUNG)"/>
    <property type="match status" value="1"/>
</dbReference>
<dbReference type="InterPro" id="IPR036864">
    <property type="entry name" value="Zn2-C6_fun-type_DNA-bd_sf"/>
</dbReference>
<keyword evidence="1" id="KW-0479">Metal-binding</keyword>
<dbReference type="CDD" id="cd12148">
    <property type="entry name" value="fungal_TF_MHR"/>
    <property type="match status" value="1"/>
</dbReference>